<reference evidence="1" key="1">
    <citation type="submission" date="2020-09" db="EMBL/GenBank/DDBJ databases">
        <title>Brevundimonas sp. LVF2 isolated from a puddle in Goettingen, Germany.</title>
        <authorList>
            <person name="Friedrich I."/>
            <person name="Klassen A."/>
            <person name="Hannes N."/>
            <person name="Schneider D."/>
            <person name="Hertel R."/>
            <person name="Daniel R."/>
        </authorList>
    </citation>
    <scope>NUCLEOTIDE SEQUENCE</scope>
    <source>
        <strain evidence="1">LVF2</strain>
    </source>
</reference>
<dbReference type="KEGG" id="bgoe:IFJ75_03900"/>
<sequence>MDLPVDTALSYSIQPEDAGSPGVGPWVWTVIDEDGRKIVTGLAPNQDLAQTQARNAITDRSQS</sequence>
<accession>A0A975GW16</accession>
<protein>
    <submittedName>
        <fullName evidence="1">Uncharacterized protein</fullName>
    </submittedName>
</protein>
<gene>
    <name evidence="1" type="ORF">IFJ75_03900</name>
</gene>
<dbReference type="EMBL" id="CP062222">
    <property type="protein sequence ID" value="QTC92067.1"/>
    <property type="molecule type" value="Genomic_DNA"/>
</dbReference>
<organism evidence="1 2">
    <name type="scientific">Brevundimonas goettingensis</name>
    <dbReference type="NCBI Taxonomy" id="2774190"/>
    <lineage>
        <taxon>Bacteria</taxon>
        <taxon>Pseudomonadati</taxon>
        <taxon>Pseudomonadota</taxon>
        <taxon>Alphaproteobacteria</taxon>
        <taxon>Caulobacterales</taxon>
        <taxon>Caulobacteraceae</taxon>
        <taxon>Brevundimonas</taxon>
    </lineage>
</organism>
<dbReference type="Proteomes" id="UP000663918">
    <property type="component" value="Chromosome"/>
</dbReference>
<dbReference type="RefSeq" id="WP_207931367.1">
    <property type="nucleotide sequence ID" value="NZ_CP062222.1"/>
</dbReference>
<name>A0A975GW16_9CAUL</name>
<evidence type="ECO:0000313" key="1">
    <source>
        <dbReference type="EMBL" id="QTC92067.1"/>
    </source>
</evidence>
<dbReference type="AlphaFoldDB" id="A0A975GW16"/>
<proteinExistence type="predicted"/>
<evidence type="ECO:0000313" key="2">
    <source>
        <dbReference type="Proteomes" id="UP000663918"/>
    </source>
</evidence>
<keyword evidence="2" id="KW-1185">Reference proteome</keyword>